<organism evidence="3">
    <name type="scientific">Laccaria bicolor (strain S238N-H82 / ATCC MYA-4686)</name>
    <name type="common">Bicoloured deceiver</name>
    <name type="synonym">Laccaria laccata var. bicolor</name>
    <dbReference type="NCBI Taxonomy" id="486041"/>
    <lineage>
        <taxon>Eukaryota</taxon>
        <taxon>Fungi</taxon>
        <taxon>Dikarya</taxon>
        <taxon>Basidiomycota</taxon>
        <taxon>Agaricomycotina</taxon>
        <taxon>Agaricomycetes</taxon>
        <taxon>Agaricomycetidae</taxon>
        <taxon>Agaricales</taxon>
        <taxon>Agaricineae</taxon>
        <taxon>Hydnangiaceae</taxon>
        <taxon>Laccaria</taxon>
    </lineage>
</organism>
<proteinExistence type="predicted"/>
<protein>
    <submittedName>
        <fullName evidence="2">Predicted protein</fullName>
    </submittedName>
</protein>
<gene>
    <name evidence="2" type="ORF">LACBIDRAFT_331314</name>
</gene>
<sequence length="368" mass="40535">MSQDDFSTRYELFPSAAGISIIASPEPSHPSRATGVSVSMSPEPSHPSRATGVSVSMSPEPSHPPDLSHEETSTVVDILQRFQDEIDEEDEDRQEVVDAVQKVVRKLKGVRHNPSSDADILSLTNANIKLHSLKLISAKEEEVRKLGGKLGVALSLEETRRIIAQIRKYVSFETEAGCRFLINAILTHVVSNLRTSALGAAIVPEFRIPETSLEPGASSYGGAVDYLMAFGEQWAIDLLVRSTKLAFTDNDIYKSLSCNIYEAKPDNVLKALPQAVIAAVAQAQRFGFQTFRGCITTGEEWLFFVYNQNTSGSGGVVSWLSQIRLESDLRGLTLVLGLLRDWAFISPDLKRQIQNGQIKEMEFCTYDA</sequence>
<dbReference type="KEGG" id="lbc:LACBIDRAFT_331314"/>
<evidence type="ECO:0000313" key="2">
    <source>
        <dbReference type="EMBL" id="EDR03618.1"/>
    </source>
</evidence>
<feature type="region of interest" description="Disordered" evidence="1">
    <location>
        <begin position="21"/>
        <end position="71"/>
    </location>
</feature>
<accession>B0DP36</accession>
<dbReference type="HOGENOM" id="CLU_064123_0_0_1"/>
<dbReference type="AlphaFoldDB" id="B0DP36"/>
<dbReference type="InParanoid" id="B0DP36"/>
<dbReference type="Proteomes" id="UP000001194">
    <property type="component" value="Unassembled WGS sequence"/>
</dbReference>
<dbReference type="GeneID" id="6081345"/>
<dbReference type="RefSeq" id="XP_001885766.1">
    <property type="nucleotide sequence ID" value="XM_001885731.1"/>
</dbReference>
<keyword evidence="3" id="KW-1185">Reference proteome</keyword>
<reference evidence="2 3" key="1">
    <citation type="journal article" date="2008" name="Nature">
        <title>The genome of Laccaria bicolor provides insights into mycorrhizal symbiosis.</title>
        <authorList>
            <person name="Martin F."/>
            <person name="Aerts A."/>
            <person name="Ahren D."/>
            <person name="Brun A."/>
            <person name="Danchin E.G.J."/>
            <person name="Duchaussoy F."/>
            <person name="Gibon J."/>
            <person name="Kohler A."/>
            <person name="Lindquist E."/>
            <person name="Pereda V."/>
            <person name="Salamov A."/>
            <person name="Shapiro H.J."/>
            <person name="Wuyts J."/>
            <person name="Blaudez D."/>
            <person name="Buee M."/>
            <person name="Brokstein P."/>
            <person name="Canbaeck B."/>
            <person name="Cohen D."/>
            <person name="Courty P.E."/>
            <person name="Coutinho P.M."/>
            <person name="Delaruelle C."/>
            <person name="Detter J.C."/>
            <person name="Deveau A."/>
            <person name="DiFazio S."/>
            <person name="Duplessis S."/>
            <person name="Fraissinet-Tachet L."/>
            <person name="Lucic E."/>
            <person name="Frey-Klett P."/>
            <person name="Fourrey C."/>
            <person name="Feussner I."/>
            <person name="Gay G."/>
            <person name="Grimwood J."/>
            <person name="Hoegger P.J."/>
            <person name="Jain P."/>
            <person name="Kilaru S."/>
            <person name="Labbe J."/>
            <person name="Lin Y.C."/>
            <person name="Legue V."/>
            <person name="Le Tacon F."/>
            <person name="Marmeisse R."/>
            <person name="Melayah D."/>
            <person name="Montanini B."/>
            <person name="Muratet M."/>
            <person name="Nehls U."/>
            <person name="Niculita-Hirzel H."/>
            <person name="Oudot-Le Secq M.P."/>
            <person name="Peter M."/>
            <person name="Quesneville H."/>
            <person name="Rajashekar B."/>
            <person name="Reich M."/>
            <person name="Rouhier N."/>
            <person name="Schmutz J."/>
            <person name="Yin T."/>
            <person name="Chalot M."/>
            <person name="Henrissat B."/>
            <person name="Kuees U."/>
            <person name="Lucas S."/>
            <person name="Van de Peer Y."/>
            <person name="Podila G.K."/>
            <person name="Polle A."/>
            <person name="Pukkila P.J."/>
            <person name="Richardson P.M."/>
            <person name="Rouze P."/>
            <person name="Sanders I.R."/>
            <person name="Stajich J.E."/>
            <person name="Tunlid A."/>
            <person name="Tuskan G."/>
            <person name="Grigoriev I.V."/>
        </authorList>
    </citation>
    <scope>NUCLEOTIDE SEQUENCE [LARGE SCALE GENOMIC DNA]</scope>
    <source>
        <strain evidence="3">S238N-H82 / ATCC MYA-4686</strain>
    </source>
</reference>
<dbReference type="EMBL" id="DS547123">
    <property type="protein sequence ID" value="EDR03618.1"/>
    <property type="molecule type" value="Genomic_DNA"/>
</dbReference>
<evidence type="ECO:0000256" key="1">
    <source>
        <dbReference type="SAM" id="MobiDB-lite"/>
    </source>
</evidence>
<evidence type="ECO:0000313" key="3">
    <source>
        <dbReference type="Proteomes" id="UP000001194"/>
    </source>
</evidence>
<dbReference type="OrthoDB" id="3248728at2759"/>
<name>B0DP36_LACBS</name>